<accession>A0A2V1GZ76</accession>
<dbReference type="InterPro" id="IPR025091">
    <property type="entry name" value="DUF4019"/>
</dbReference>
<sequence>MFKRVAAVLLLGLISFTSMAADSVSREEMATISAQKWLEMMDVHAWDKVWGGSSEFFRKEMPVDHWGRMVVDHRKPLGKFISRKLQGTEYKNLKEGTLPGEYIVVKFASSYEKKAVIEVVVTYKEKDGVWRSSGYLVADSKS</sequence>
<dbReference type="OrthoDB" id="21915at2"/>
<dbReference type="Pfam" id="PF13211">
    <property type="entry name" value="DUF4019"/>
    <property type="match status" value="1"/>
</dbReference>
<feature type="signal peptide" evidence="1">
    <location>
        <begin position="1"/>
        <end position="20"/>
    </location>
</feature>
<dbReference type="EMBL" id="QDDL01000001">
    <property type="protein sequence ID" value="PVZ72371.1"/>
    <property type="molecule type" value="Genomic_DNA"/>
</dbReference>
<name>A0A2V1GZ76_9GAMM</name>
<gene>
    <name evidence="2" type="ORF">DC094_05025</name>
</gene>
<evidence type="ECO:0000313" key="3">
    <source>
        <dbReference type="Proteomes" id="UP000244906"/>
    </source>
</evidence>
<comment type="caution">
    <text evidence="2">The sequence shown here is derived from an EMBL/GenBank/DDBJ whole genome shotgun (WGS) entry which is preliminary data.</text>
</comment>
<proteinExistence type="predicted"/>
<evidence type="ECO:0008006" key="4">
    <source>
        <dbReference type="Google" id="ProtNLM"/>
    </source>
</evidence>
<dbReference type="Proteomes" id="UP000244906">
    <property type="component" value="Unassembled WGS sequence"/>
</dbReference>
<evidence type="ECO:0000313" key="2">
    <source>
        <dbReference type="EMBL" id="PVZ72371.1"/>
    </source>
</evidence>
<dbReference type="AlphaFoldDB" id="A0A2V1GZ76"/>
<organism evidence="2 3">
    <name type="scientific">Pelagibaculum spongiae</name>
    <dbReference type="NCBI Taxonomy" id="2080658"/>
    <lineage>
        <taxon>Bacteria</taxon>
        <taxon>Pseudomonadati</taxon>
        <taxon>Pseudomonadota</taxon>
        <taxon>Gammaproteobacteria</taxon>
        <taxon>Oceanospirillales</taxon>
        <taxon>Pelagibaculum</taxon>
    </lineage>
</organism>
<dbReference type="RefSeq" id="WP_116685957.1">
    <property type="nucleotide sequence ID" value="NZ_CAWNYD010000001.1"/>
</dbReference>
<reference evidence="2 3" key="1">
    <citation type="submission" date="2018-04" db="EMBL/GenBank/DDBJ databases">
        <title>Thalassorhabdus spongiae gen. nov., sp. nov., isolated from a marine sponge in South-West Iceland.</title>
        <authorList>
            <person name="Knobloch S."/>
            <person name="Daussin A."/>
            <person name="Johannsson R."/>
            <person name="Marteinsson V.T."/>
        </authorList>
    </citation>
    <scope>NUCLEOTIDE SEQUENCE [LARGE SCALE GENOMIC DNA]</scope>
    <source>
        <strain evidence="2 3">Hp12</strain>
    </source>
</reference>
<feature type="chain" id="PRO_5016060318" description="DUF4019 domain-containing protein" evidence="1">
    <location>
        <begin position="21"/>
        <end position="142"/>
    </location>
</feature>
<evidence type="ECO:0000256" key="1">
    <source>
        <dbReference type="SAM" id="SignalP"/>
    </source>
</evidence>
<protein>
    <recommendedName>
        <fullName evidence="4">DUF4019 domain-containing protein</fullName>
    </recommendedName>
</protein>
<keyword evidence="3" id="KW-1185">Reference proteome</keyword>
<keyword evidence="1" id="KW-0732">Signal</keyword>